<dbReference type="AlphaFoldDB" id="A0A382ECB1"/>
<protein>
    <submittedName>
        <fullName evidence="2">Uncharacterized protein</fullName>
    </submittedName>
</protein>
<proteinExistence type="predicted"/>
<name>A0A382ECB1_9ZZZZ</name>
<dbReference type="EMBL" id="UINC01043676">
    <property type="protein sequence ID" value="SVB48049.1"/>
    <property type="molecule type" value="Genomic_DNA"/>
</dbReference>
<feature type="transmembrane region" description="Helical" evidence="1">
    <location>
        <begin position="87"/>
        <end position="104"/>
    </location>
</feature>
<sequence length="375" mass="44589">MELEKIIETLKRELKLFQVNHRTTKLELWRRYQQYLREWKIDRFDSMDDKLVASRKIDEAHDAYDFIKTNWNYLTFMKKRDDDFDRTIMIIVFIFLFTVMIYYMQNKANRRVNIARQTAVETHESNWAWTHGVPDSLVKLSKLNALDDFWGKLVTDSTEIADLLVFWPHSLNRYNKNKIIDDILNGGTKHTVFPKGEYQKKSTNYLLDRALTKPSEHIPEIILEKVSFYRNHYEMLLAIRFDKIYENQKILNIDLGSIYNIAPRYFPFNSTDSVWTKIPAFPILLENFFEDCIKCGGGIINEQADNERTMGSCVFRFLSVLPYQTKSIMFKGVGSPINHVEINIKPYLKRLAAEWREKSAYRGSEWKFWRPVAIQ</sequence>
<keyword evidence="1" id="KW-0812">Transmembrane</keyword>
<organism evidence="2">
    <name type="scientific">marine metagenome</name>
    <dbReference type="NCBI Taxonomy" id="408172"/>
    <lineage>
        <taxon>unclassified sequences</taxon>
        <taxon>metagenomes</taxon>
        <taxon>ecological metagenomes</taxon>
    </lineage>
</organism>
<reference evidence="2" key="1">
    <citation type="submission" date="2018-05" db="EMBL/GenBank/DDBJ databases">
        <authorList>
            <person name="Lanie J.A."/>
            <person name="Ng W.-L."/>
            <person name="Kazmierczak K.M."/>
            <person name="Andrzejewski T.M."/>
            <person name="Davidsen T.M."/>
            <person name="Wayne K.J."/>
            <person name="Tettelin H."/>
            <person name="Glass J.I."/>
            <person name="Rusch D."/>
            <person name="Podicherti R."/>
            <person name="Tsui H.-C.T."/>
            <person name="Winkler M.E."/>
        </authorList>
    </citation>
    <scope>NUCLEOTIDE SEQUENCE</scope>
</reference>
<accession>A0A382ECB1</accession>
<keyword evidence="1" id="KW-0472">Membrane</keyword>
<keyword evidence="1" id="KW-1133">Transmembrane helix</keyword>
<evidence type="ECO:0000256" key="1">
    <source>
        <dbReference type="SAM" id="Phobius"/>
    </source>
</evidence>
<gene>
    <name evidence="2" type="ORF">METZ01_LOCUS200903</name>
</gene>
<evidence type="ECO:0000313" key="2">
    <source>
        <dbReference type="EMBL" id="SVB48049.1"/>
    </source>
</evidence>